<sequence>MNIPEQLVDAIFASQRPEPTERISFLLGSGFSRPDGMPLVSDINRQLSQLKESDFYLRQEMSAGFYTGDYRDPNAFSTLNDRRFASEFIAFYVETQLRGNHEAFNYEHFFDFFSEYLHERKHVAEVDKFCSVYNEKYTFKGQYDNGRNYLNKFLNIFNQLVASLLIRAKYYQDVSYTGGYAGYGTFCRLVTEVLKNYRVHVHSLNHDMLFDHMGSKVSGMFEHFTDGFSEAGSKYFGELDYRPRYIQEEFYKQYRVRLKHYDGDYRKRLSFFKLHGSVDYFPTYLRGNDKPVTIKRDYGVGEVLLERFDEPSQKFFYEDPFTNKYPAYLTGTTQKIKRYQDEFYYNLFQHFQDNLIHSKQLIVIGYGFQDAGINEYLEKHYLSQGRKILVVDIKMPQAQLIEKYKHHFIFSGGGVSDTPYTVYENFLRA</sequence>
<dbReference type="RefSeq" id="WP_232174910.1">
    <property type="nucleotide sequence ID" value="NZ_JAJPWV010000001.1"/>
</dbReference>
<evidence type="ECO:0000313" key="1">
    <source>
        <dbReference type="EMBL" id="MCD8739035.1"/>
    </source>
</evidence>
<accession>A0ABS8TYZ0</accession>
<comment type="caution">
    <text evidence="1">The sequence shown here is derived from an EMBL/GenBank/DDBJ whole genome shotgun (WGS) entry which is preliminary data.</text>
</comment>
<protein>
    <recommendedName>
        <fullName evidence="3">SIR2-like domain-containing protein</fullName>
    </recommendedName>
</protein>
<reference evidence="1 2" key="1">
    <citation type="submission" date="2021-12" db="EMBL/GenBank/DDBJ databases">
        <title>Mucilaginibacter roseus genome.</title>
        <authorList>
            <person name="Ferreira J.R."/>
            <person name="Newman J.D."/>
        </authorList>
    </citation>
    <scope>NUCLEOTIDE SEQUENCE [LARGE SCALE GENOMIC DNA]</scope>
    <source>
        <strain evidence="1 2">LMG 28454</strain>
    </source>
</reference>
<dbReference type="EMBL" id="JAJPWV010000001">
    <property type="protein sequence ID" value="MCD8739035.1"/>
    <property type="molecule type" value="Genomic_DNA"/>
</dbReference>
<name>A0ABS8TYZ0_9SPHI</name>
<proteinExistence type="predicted"/>
<keyword evidence="2" id="KW-1185">Reference proteome</keyword>
<gene>
    <name evidence="1" type="ORF">LT679_00350</name>
</gene>
<organism evidence="1 2">
    <name type="scientific">Mucilaginibacter roseus</name>
    <dbReference type="NCBI Taxonomy" id="1528868"/>
    <lineage>
        <taxon>Bacteria</taxon>
        <taxon>Pseudomonadati</taxon>
        <taxon>Bacteroidota</taxon>
        <taxon>Sphingobacteriia</taxon>
        <taxon>Sphingobacteriales</taxon>
        <taxon>Sphingobacteriaceae</taxon>
        <taxon>Mucilaginibacter</taxon>
    </lineage>
</organism>
<evidence type="ECO:0000313" key="2">
    <source>
        <dbReference type="Proteomes" id="UP001199919"/>
    </source>
</evidence>
<dbReference type="Proteomes" id="UP001199919">
    <property type="component" value="Unassembled WGS sequence"/>
</dbReference>
<evidence type="ECO:0008006" key="3">
    <source>
        <dbReference type="Google" id="ProtNLM"/>
    </source>
</evidence>